<dbReference type="AlphaFoldDB" id="A0A2N5UTV7"/>
<feature type="region of interest" description="Disordered" evidence="1">
    <location>
        <begin position="1"/>
        <end position="86"/>
    </location>
</feature>
<dbReference type="Proteomes" id="UP000235392">
    <property type="component" value="Unassembled WGS sequence"/>
</dbReference>
<reference evidence="2 3" key="1">
    <citation type="submission" date="2017-11" db="EMBL/GenBank/DDBJ databases">
        <title>De novo assembly and phasing of dikaryotic genomes from two isolates of Puccinia coronata f. sp. avenae, the causal agent of oat crown rust.</title>
        <authorList>
            <person name="Miller M.E."/>
            <person name="Zhang Y."/>
            <person name="Omidvar V."/>
            <person name="Sperschneider J."/>
            <person name="Schwessinger B."/>
            <person name="Raley C."/>
            <person name="Palmer J.M."/>
            <person name="Garnica D."/>
            <person name="Upadhyaya N."/>
            <person name="Rathjen J."/>
            <person name="Taylor J.M."/>
            <person name="Park R.F."/>
            <person name="Dodds P.N."/>
            <person name="Hirsch C.D."/>
            <person name="Kianian S.F."/>
            <person name="Figueroa M."/>
        </authorList>
    </citation>
    <scope>NUCLEOTIDE SEQUENCE [LARGE SCALE GENOMIC DNA]</scope>
    <source>
        <strain evidence="2">12SD80</strain>
    </source>
</reference>
<accession>A0A2N5UTV7</accession>
<comment type="caution">
    <text evidence="2">The sequence shown here is derived from an EMBL/GenBank/DDBJ whole genome shotgun (WGS) entry which is preliminary data.</text>
</comment>
<gene>
    <name evidence="2" type="ORF">PCASD_07934</name>
</gene>
<dbReference type="EMBL" id="PGCI01000094">
    <property type="protein sequence ID" value="PLW41076.1"/>
    <property type="molecule type" value="Genomic_DNA"/>
</dbReference>
<feature type="compositionally biased region" description="Acidic residues" evidence="1">
    <location>
        <begin position="541"/>
        <end position="554"/>
    </location>
</feature>
<dbReference type="CDD" id="cd00084">
    <property type="entry name" value="HMG-box_SF"/>
    <property type="match status" value="1"/>
</dbReference>
<evidence type="ECO:0000256" key="1">
    <source>
        <dbReference type="SAM" id="MobiDB-lite"/>
    </source>
</evidence>
<protein>
    <submittedName>
        <fullName evidence="2">Uncharacterized protein</fullName>
    </submittedName>
</protein>
<feature type="region of interest" description="Disordered" evidence="1">
    <location>
        <begin position="460"/>
        <end position="554"/>
    </location>
</feature>
<organism evidence="2 3">
    <name type="scientific">Puccinia coronata f. sp. avenae</name>
    <dbReference type="NCBI Taxonomy" id="200324"/>
    <lineage>
        <taxon>Eukaryota</taxon>
        <taxon>Fungi</taxon>
        <taxon>Dikarya</taxon>
        <taxon>Basidiomycota</taxon>
        <taxon>Pucciniomycotina</taxon>
        <taxon>Pucciniomycetes</taxon>
        <taxon>Pucciniales</taxon>
        <taxon>Pucciniaceae</taxon>
        <taxon>Puccinia</taxon>
    </lineage>
</organism>
<proteinExistence type="predicted"/>
<sequence length="554" mass="59725">MPQPTPRRTTTITLPLLDVNTRSPPSSRLPPPTNTSSQTRGPPPSTQGGQTVGKAPLADFAQPAKQTSCKKRRIEPEDKNAPRYPQPIKELLKQSAAQLRKVAQENSKGSFSAADEEFFLEFYQKQEQELAIAAIERCVSLPMTDQAREIFQESGKGVKNREVMKKLSAAYALLTPEEKAALVSNPNTDVDIDLGEGGELLDLDDRAGDELIAGADGNQQPTGKQYQRDNLYPAGVTPVDLPSVRATVPLLLLKGKAMKALNKWATEAVKIAKTCNCEVVFFAVSKHLAKHSFKLLRCTPGAEGSVKTLNDIDGVSQYAARLQALVTGNSVTQLALNNKLPDIAQKARKDLKPHVSAKLGHMLGGQFSPPACFQSIATCLTRSHSAQSTKNVLTKWPWTNTDNMLKQAKVKVVVSPKAISDISWIKKSNRHLGKVPCLQILLDLSEGHIRVVPIPADKLEDTTSKTADGTNPCVPQGGSGSDSSNKNGTNCPVAKGHSGYNISNVNGTNPHSANRGNIDENSNIDCKGDDSSDVDAKGDEESNVEDDDSNDDTI</sequence>
<evidence type="ECO:0000313" key="2">
    <source>
        <dbReference type="EMBL" id="PLW41076.1"/>
    </source>
</evidence>
<feature type="compositionally biased region" description="Low complexity" evidence="1">
    <location>
        <begin position="1"/>
        <end position="26"/>
    </location>
</feature>
<feature type="compositionally biased region" description="Polar residues" evidence="1">
    <location>
        <begin position="500"/>
        <end position="524"/>
    </location>
</feature>
<name>A0A2N5UTV7_9BASI</name>
<evidence type="ECO:0000313" key="3">
    <source>
        <dbReference type="Proteomes" id="UP000235392"/>
    </source>
</evidence>
<feature type="compositionally biased region" description="Basic and acidic residues" evidence="1">
    <location>
        <begin position="526"/>
        <end position="540"/>
    </location>
</feature>
<feature type="compositionally biased region" description="Low complexity" evidence="1">
    <location>
        <begin position="481"/>
        <end position="490"/>
    </location>
</feature>